<evidence type="ECO:0000256" key="2">
    <source>
        <dbReference type="SAM" id="SignalP"/>
    </source>
</evidence>
<name>A0A316YJK6_9BASI</name>
<feature type="compositionally biased region" description="Basic and acidic residues" evidence="1">
    <location>
        <begin position="534"/>
        <end position="553"/>
    </location>
</feature>
<feature type="chain" id="PRO_5016245532" description="Peptidase M23 domain-containing protein" evidence="2">
    <location>
        <begin position="22"/>
        <end position="664"/>
    </location>
</feature>
<gene>
    <name evidence="3" type="ORF">FA10DRAFT_267941</name>
</gene>
<feature type="signal peptide" evidence="2">
    <location>
        <begin position="1"/>
        <end position="21"/>
    </location>
</feature>
<evidence type="ECO:0000313" key="4">
    <source>
        <dbReference type="Proteomes" id="UP000245768"/>
    </source>
</evidence>
<dbReference type="Gene3D" id="2.70.70.10">
    <property type="entry name" value="Glucose Permease (Domain IIA)"/>
    <property type="match status" value="1"/>
</dbReference>
<protein>
    <recommendedName>
        <fullName evidence="5">Peptidase M23 domain-containing protein</fullName>
    </recommendedName>
</protein>
<dbReference type="GeneID" id="37044022"/>
<keyword evidence="4" id="KW-1185">Reference proteome</keyword>
<accession>A0A316YJK6</accession>
<dbReference type="InterPro" id="IPR011055">
    <property type="entry name" value="Dup_hybrid_motif"/>
</dbReference>
<dbReference type="EMBL" id="KZ819637">
    <property type="protein sequence ID" value="PWN89372.1"/>
    <property type="molecule type" value="Genomic_DNA"/>
</dbReference>
<evidence type="ECO:0000313" key="3">
    <source>
        <dbReference type="EMBL" id="PWN89372.1"/>
    </source>
</evidence>
<sequence>MARIVAPALLFLLSLLHLSFARQWLSTQRPFIPLDEGPPPPPSIDTFKEVQLSHTGIYMGSILSKNSPPFISLYVKQPLFDVKTVEVRAQKVTRRGWYDVNLGCGGLETGGVEACEKDDIKKASSDSTSSMASQLEDCKPYKIIESQWRLLFTAESCPALAPLLDSKSATNESSLVSTTLSFDIQRVFPARREKHHFWLASLQRGSDDADDIDGPAKWPFAGTAHGGRDSTSERYTGKTPNRIAGLMQDPYIPKAAKPSSGDPLNGVDIGAVSWDYGISIEVPNNGNSSDGPTGPPLEPIHAPVSGQIVYVGQYRLARMPDNHRNDERGWGIMIRDEWGFVFQLLGLDGDSLRFQEGDSVGKGELVGGASRTLLSREPPCRHKPADPPKMDDKSRRYPFRRRLLRLLIARPDPSWHSWKGFYESGWQYYNPLDAMTWGNFTSVVPPDANPTSLFFAKPSEDRGLTPPSIQSTTKDFFAVTLSGKVEIIIGFDAFQATPLEASDQMDPLAIHALEWSAWPRIGESPGSSSSISRRTGDAHAFKGDSKQCGDKPQDVEWRSSFEHAKIPFHWSTPLPKNGLLAHYVPAFTVGTVPFLKTSYASQFDEKSRKLYFAPTRSLLGAPDGRGAWDTTKEPEGNGVYEVMVRARDWWGNEGCFGSLVTIRN</sequence>
<dbReference type="OrthoDB" id="2104935at2759"/>
<evidence type="ECO:0000256" key="1">
    <source>
        <dbReference type="SAM" id="MobiDB-lite"/>
    </source>
</evidence>
<feature type="region of interest" description="Disordered" evidence="1">
    <location>
        <begin position="524"/>
        <end position="553"/>
    </location>
</feature>
<reference evidence="3 4" key="1">
    <citation type="journal article" date="2018" name="Mol. Biol. Evol.">
        <title>Broad Genomic Sampling Reveals a Smut Pathogenic Ancestry of the Fungal Clade Ustilaginomycotina.</title>
        <authorList>
            <person name="Kijpornyongpan T."/>
            <person name="Mondo S.J."/>
            <person name="Barry K."/>
            <person name="Sandor L."/>
            <person name="Lee J."/>
            <person name="Lipzen A."/>
            <person name="Pangilinan J."/>
            <person name="LaButti K."/>
            <person name="Hainaut M."/>
            <person name="Henrissat B."/>
            <person name="Grigoriev I.V."/>
            <person name="Spatafora J.W."/>
            <person name="Aime M.C."/>
        </authorList>
    </citation>
    <scope>NUCLEOTIDE SEQUENCE [LARGE SCALE GENOMIC DNA]</scope>
    <source>
        <strain evidence="3 4">MCA 4198</strain>
    </source>
</reference>
<dbReference type="AlphaFoldDB" id="A0A316YJK6"/>
<organism evidence="3 4">
    <name type="scientific">Acaromyces ingoldii</name>
    <dbReference type="NCBI Taxonomy" id="215250"/>
    <lineage>
        <taxon>Eukaryota</taxon>
        <taxon>Fungi</taxon>
        <taxon>Dikarya</taxon>
        <taxon>Basidiomycota</taxon>
        <taxon>Ustilaginomycotina</taxon>
        <taxon>Exobasidiomycetes</taxon>
        <taxon>Exobasidiales</taxon>
        <taxon>Cryptobasidiaceae</taxon>
        <taxon>Acaromyces</taxon>
    </lineage>
</organism>
<dbReference type="Proteomes" id="UP000245768">
    <property type="component" value="Unassembled WGS sequence"/>
</dbReference>
<proteinExistence type="predicted"/>
<keyword evidence="2" id="KW-0732">Signal</keyword>
<dbReference type="InParanoid" id="A0A316YJK6"/>
<feature type="compositionally biased region" description="Low complexity" evidence="1">
    <location>
        <begin position="524"/>
        <end position="533"/>
    </location>
</feature>
<feature type="compositionally biased region" description="Basic and acidic residues" evidence="1">
    <location>
        <begin position="226"/>
        <end position="236"/>
    </location>
</feature>
<evidence type="ECO:0008006" key="5">
    <source>
        <dbReference type="Google" id="ProtNLM"/>
    </source>
</evidence>
<feature type="region of interest" description="Disordered" evidence="1">
    <location>
        <begin position="219"/>
        <end position="240"/>
    </location>
</feature>
<dbReference type="RefSeq" id="XP_025376570.1">
    <property type="nucleotide sequence ID" value="XM_025522106.1"/>
</dbReference>